<evidence type="ECO:0000259" key="4">
    <source>
        <dbReference type="Pfam" id="PF13458"/>
    </source>
</evidence>
<name>A0A4R4K9T0_9BACT</name>
<dbReference type="Gene3D" id="1.25.40.10">
    <property type="entry name" value="Tetratricopeptide repeat domain"/>
    <property type="match status" value="1"/>
</dbReference>
<organism evidence="5 6">
    <name type="scientific">Arundinibacter roseus</name>
    <dbReference type="NCBI Taxonomy" id="2070510"/>
    <lineage>
        <taxon>Bacteria</taxon>
        <taxon>Pseudomonadati</taxon>
        <taxon>Bacteroidota</taxon>
        <taxon>Cytophagia</taxon>
        <taxon>Cytophagales</taxon>
        <taxon>Spirosomataceae</taxon>
        <taxon>Arundinibacter</taxon>
    </lineage>
</organism>
<evidence type="ECO:0000313" key="6">
    <source>
        <dbReference type="Proteomes" id="UP000295706"/>
    </source>
</evidence>
<comment type="caution">
    <text evidence="5">The sequence shown here is derived from an EMBL/GenBank/DDBJ whole genome shotgun (WGS) entry which is preliminary data.</text>
</comment>
<dbReference type="InterPro" id="IPR028081">
    <property type="entry name" value="Leu-bd"/>
</dbReference>
<dbReference type="Gene3D" id="3.40.50.2300">
    <property type="match status" value="2"/>
</dbReference>
<keyword evidence="2" id="KW-0732">Signal</keyword>
<dbReference type="InterPro" id="IPR051010">
    <property type="entry name" value="BCAA_transport"/>
</dbReference>
<gene>
    <name evidence="5" type="ORF">EZE20_13060</name>
</gene>
<dbReference type="CDD" id="cd06268">
    <property type="entry name" value="PBP1_ABC_transporter_LIVBP-like"/>
    <property type="match status" value="1"/>
</dbReference>
<dbReference type="InterPro" id="IPR028082">
    <property type="entry name" value="Peripla_BP_I"/>
</dbReference>
<evidence type="ECO:0000256" key="3">
    <source>
        <dbReference type="SAM" id="MobiDB-lite"/>
    </source>
</evidence>
<dbReference type="InterPro" id="IPR011990">
    <property type="entry name" value="TPR-like_helical_dom_sf"/>
</dbReference>
<feature type="region of interest" description="Disordered" evidence="3">
    <location>
        <begin position="214"/>
        <end position="236"/>
    </location>
</feature>
<evidence type="ECO:0000313" key="5">
    <source>
        <dbReference type="EMBL" id="TDB64594.1"/>
    </source>
</evidence>
<feature type="domain" description="Leucine-binding protein" evidence="4">
    <location>
        <begin position="284"/>
        <end position="539"/>
    </location>
</feature>
<dbReference type="PANTHER" id="PTHR30483:SF6">
    <property type="entry name" value="PERIPLASMIC BINDING PROTEIN OF ABC TRANSPORTER FOR NATURAL AMINO ACIDS"/>
    <property type="match status" value="1"/>
</dbReference>
<dbReference type="SUPFAM" id="SSF48452">
    <property type="entry name" value="TPR-like"/>
    <property type="match status" value="1"/>
</dbReference>
<accession>A0A4R4K9T0</accession>
<reference evidence="5 6" key="1">
    <citation type="submission" date="2019-02" db="EMBL/GenBank/DDBJ databases">
        <title>Arundinibacter roseus gen. nov., sp. nov., a new member of the family Cytophagaceae.</title>
        <authorList>
            <person name="Szuroczki S."/>
            <person name="Khayer B."/>
            <person name="Sproer C."/>
            <person name="Toumi M."/>
            <person name="Szabo A."/>
            <person name="Felfoldi T."/>
            <person name="Schumann P."/>
            <person name="Toth E."/>
        </authorList>
    </citation>
    <scope>NUCLEOTIDE SEQUENCE [LARGE SCALE GENOMIC DNA]</scope>
    <source>
        <strain evidence="5 6">DMA-k-7a</strain>
    </source>
</reference>
<protein>
    <submittedName>
        <fullName evidence="5">Amino acid ABC transporter substrate-binding protein</fullName>
    </submittedName>
</protein>
<dbReference type="Pfam" id="PF13458">
    <property type="entry name" value="Peripla_BP_6"/>
    <property type="match status" value="1"/>
</dbReference>
<evidence type="ECO:0000256" key="1">
    <source>
        <dbReference type="ARBA" id="ARBA00010062"/>
    </source>
</evidence>
<dbReference type="OrthoDB" id="1490998at2"/>
<proteinExistence type="inferred from homology"/>
<keyword evidence="6" id="KW-1185">Reference proteome</keyword>
<evidence type="ECO:0000256" key="2">
    <source>
        <dbReference type="ARBA" id="ARBA00022729"/>
    </source>
</evidence>
<sequence>MEGFLYFVPGFLTKTKRMQSSKYVLIILLMITAQAGHAQLFEQTERKFKEGVNLYNQGKYQLAMEAMSSLTTANADPGFSPVAHYYHALSAHKLKKFNESNLMLKQLLTRFSTWNHKDEAYYLLGANYFSLSDYRAGLDFLNRVGDPALGKDIQGLKQHYLANLTDIQQLKTLNAEFRNDRIVAEMLVAAIQSKSTNKADLELSDRLTNQFGIQATADSPKRETKKSTTPNPNDRKWTKGFYNVAVLFPYRLEDARASKRNLPNQFAYDYFEGMQLARQRLKSEGVLVNIQAYDVSNEEDKVLEMLNNGLFRQSDLIFGPLYSKTFDLISAYANENAIPLINPLATDGSLLQSGESIFLAHPSIDLQISETLKLAKAKDRSLSAAIYYGTSPKDSLMAATYRRNLLSSGGKVVEIKKVSGGAAEINARVSLFEGAKPSHIVLFSNDAKSGPGLMNVVAGRKLTDIPVFAVANSFDFNRFRPSGYGGKLYLIEPDFIELTKESIREFQKTYYDKTNTLPSVYSYQGYDQLLFFGRMIAKYNERVQTGITMRKYDEDYLLSGFDYTKSRENSVSCILHYEDSRWVPVQF</sequence>
<dbReference type="EMBL" id="SMJU01000007">
    <property type="protein sequence ID" value="TDB64594.1"/>
    <property type="molecule type" value="Genomic_DNA"/>
</dbReference>
<dbReference type="SUPFAM" id="SSF53822">
    <property type="entry name" value="Periplasmic binding protein-like I"/>
    <property type="match status" value="1"/>
</dbReference>
<dbReference type="Proteomes" id="UP000295706">
    <property type="component" value="Unassembled WGS sequence"/>
</dbReference>
<dbReference type="PANTHER" id="PTHR30483">
    <property type="entry name" value="LEUCINE-SPECIFIC-BINDING PROTEIN"/>
    <property type="match status" value="1"/>
</dbReference>
<dbReference type="AlphaFoldDB" id="A0A4R4K9T0"/>
<comment type="similarity">
    <text evidence="1">Belongs to the leucine-binding protein family.</text>
</comment>